<evidence type="ECO:0000313" key="9">
    <source>
        <dbReference type="Proteomes" id="UP000298416"/>
    </source>
</evidence>
<keyword evidence="5" id="KW-0539">Nucleus</keyword>
<keyword evidence="2" id="KW-0540">Nuclease</keyword>
<dbReference type="Gene3D" id="3.90.1140.10">
    <property type="entry name" value="Cyclic phosphodiesterase"/>
    <property type="match status" value="1"/>
</dbReference>
<evidence type="ECO:0000256" key="5">
    <source>
        <dbReference type="ARBA" id="ARBA00023242"/>
    </source>
</evidence>
<keyword evidence="4" id="KW-0456">Lyase</keyword>
<name>A0A8X8X334_SALSN</name>
<keyword evidence="3" id="KW-0378">Hydrolase</keyword>
<reference evidence="8" key="1">
    <citation type="submission" date="2018-01" db="EMBL/GenBank/DDBJ databases">
        <authorList>
            <person name="Mao J.F."/>
        </authorList>
    </citation>
    <scope>NUCLEOTIDE SEQUENCE</scope>
    <source>
        <strain evidence="8">Huo1</strain>
        <tissue evidence="8">Leaf</tissue>
    </source>
</reference>
<dbReference type="PANTHER" id="PTHR13522">
    <property type="entry name" value="U6 SNRNA PHOSPHODIESTERASE 1"/>
    <property type="match status" value="1"/>
</dbReference>
<evidence type="ECO:0000256" key="2">
    <source>
        <dbReference type="ARBA" id="ARBA00022722"/>
    </source>
</evidence>
<keyword evidence="9" id="KW-1185">Reference proteome</keyword>
<evidence type="ECO:0000256" key="4">
    <source>
        <dbReference type="ARBA" id="ARBA00023239"/>
    </source>
</evidence>
<dbReference type="GO" id="GO:0005634">
    <property type="term" value="C:nucleus"/>
    <property type="evidence" value="ECO:0007669"/>
    <property type="project" value="TreeGrafter"/>
</dbReference>
<sequence length="266" mass="29959">MDVFYDSSGMKTFQLFRLTPPSSPSLLQPPYSLVYFPVLSRREKQPFFSAAMNELLVVDVNISLCNLIGVEQKLTQAVLGREFHVSLGKTVPTQVHQRDSQVAMLRQKLQSHMRYWYRMNFAKLKAFVNGDCTWIFMSWDVIGAGLAGIQKQIKLVASLAVAIIDIISLHEGTLVYFFEIERNALEKEVSTTFTILTPDDIVLMNIFGVVSKYDIIAGGIGIALPRVSVVGCLVDTNVDQVPKFFEVEEEENEEVEEEAPKDEAEI</sequence>
<comment type="subunit">
    <text evidence="1">Heterooctamer of 4 alpha and 4 beta chains.</text>
</comment>
<dbReference type="Pfam" id="PF09749">
    <property type="entry name" value="HVSL"/>
    <property type="match status" value="1"/>
</dbReference>
<dbReference type="PANTHER" id="PTHR13522:SF3">
    <property type="entry name" value="U6 SNRNA PHOSPHODIESTERASE 1"/>
    <property type="match status" value="1"/>
</dbReference>
<comment type="caution">
    <text evidence="8">The sequence shown here is derived from an EMBL/GenBank/DDBJ whole genome shotgun (WGS) entry which is preliminary data.</text>
</comment>
<evidence type="ECO:0000256" key="6">
    <source>
        <dbReference type="ARBA" id="ARBA00029543"/>
    </source>
</evidence>
<dbReference type="GO" id="GO:0016829">
    <property type="term" value="F:lyase activity"/>
    <property type="evidence" value="ECO:0007669"/>
    <property type="project" value="UniProtKB-KW"/>
</dbReference>
<reference evidence="8" key="2">
    <citation type="submission" date="2020-08" db="EMBL/GenBank/DDBJ databases">
        <title>Plant Genome Project.</title>
        <authorList>
            <person name="Zhang R.-G."/>
        </authorList>
    </citation>
    <scope>NUCLEOTIDE SEQUENCE</scope>
    <source>
        <strain evidence="8">Huo1</strain>
        <tissue evidence="8">Leaf</tissue>
    </source>
</reference>
<dbReference type="InterPro" id="IPR027521">
    <property type="entry name" value="Usb1"/>
</dbReference>
<accession>A0A8X8X334</accession>
<gene>
    <name evidence="8" type="ORF">SASPL_132775</name>
</gene>
<dbReference type="GO" id="GO:0034477">
    <property type="term" value="P:U6 snRNA 3'-end processing"/>
    <property type="evidence" value="ECO:0007669"/>
    <property type="project" value="InterPro"/>
</dbReference>
<dbReference type="GO" id="GO:0000175">
    <property type="term" value="F:3'-5'-RNA exonuclease activity"/>
    <property type="evidence" value="ECO:0007669"/>
    <property type="project" value="TreeGrafter"/>
</dbReference>
<protein>
    <recommendedName>
        <fullName evidence="6">U6 snRNA phosphodiesterase 1</fullName>
    </recommendedName>
    <alternativeName>
        <fullName evidence="7">3'-5' RNA exonuclease USB1</fullName>
    </alternativeName>
</protein>
<dbReference type="InterPro" id="IPR016102">
    <property type="entry name" value="Succinyl-CoA_synth-like"/>
</dbReference>
<evidence type="ECO:0000256" key="3">
    <source>
        <dbReference type="ARBA" id="ARBA00022801"/>
    </source>
</evidence>
<dbReference type="SUPFAM" id="SSF52210">
    <property type="entry name" value="Succinyl-CoA synthetase domains"/>
    <property type="match status" value="1"/>
</dbReference>
<evidence type="ECO:0000256" key="1">
    <source>
        <dbReference type="ARBA" id="ARBA00011412"/>
    </source>
</evidence>
<dbReference type="EMBL" id="PNBA02000012">
    <property type="protein sequence ID" value="KAG6405189.1"/>
    <property type="molecule type" value="Genomic_DNA"/>
</dbReference>
<evidence type="ECO:0000256" key="7">
    <source>
        <dbReference type="ARBA" id="ARBA00030030"/>
    </source>
</evidence>
<dbReference type="Proteomes" id="UP000298416">
    <property type="component" value="Unassembled WGS sequence"/>
</dbReference>
<organism evidence="8">
    <name type="scientific">Salvia splendens</name>
    <name type="common">Scarlet sage</name>
    <dbReference type="NCBI Taxonomy" id="180675"/>
    <lineage>
        <taxon>Eukaryota</taxon>
        <taxon>Viridiplantae</taxon>
        <taxon>Streptophyta</taxon>
        <taxon>Embryophyta</taxon>
        <taxon>Tracheophyta</taxon>
        <taxon>Spermatophyta</taxon>
        <taxon>Magnoliopsida</taxon>
        <taxon>eudicotyledons</taxon>
        <taxon>Gunneridae</taxon>
        <taxon>Pentapetalae</taxon>
        <taxon>asterids</taxon>
        <taxon>lamiids</taxon>
        <taxon>Lamiales</taxon>
        <taxon>Lamiaceae</taxon>
        <taxon>Nepetoideae</taxon>
        <taxon>Mentheae</taxon>
        <taxon>Salviinae</taxon>
        <taxon>Salvia</taxon>
        <taxon>Salvia subgen. Calosphace</taxon>
        <taxon>core Calosphace</taxon>
    </lineage>
</organism>
<dbReference type="AlphaFoldDB" id="A0A8X8X334"/>
<evidence type="ECO:0000313" key="8">
    <source>
        <dbReference type="EMBL" id="KAG6405189.1"/>
    </source>
</evidence>
<proteinExistence type="predicted"/>